<keyword evidence="3" id="KW-1185">Reference proteome</keyword>
<dbReference type="InterPro" id="IPR013830">
    <property type="entry name" value="SGNH_hydro"/>
</dbReference>
<dbReference type="Proteomes" id="UP001310248">
    <property type="component" value="Unassembled WGS sequence"/>
</dbReference>
<dbReference type="Gene3D" id="3.40.50.1110">
    <property type="entry name" value="SGNH hydrolase"/>
    <property type="match status" value="1"/>
</dbReference>
<dbReference type="EMBL" id="JAYDYW010000002">
    <property type="protein sequence ID" value="MEE1672554.1"/>
    <property type="molecule type" value="Genomic_DNA"/>
</dbReference>
<reference evidence="3" key="1">
    <citation type="submission" date="2023-07" db="EMBL/GenBank/DDBJ databases">
        <title>Draft genome sequence of Agarivorans aestuarii strain ZMCS4, a CAZymes producing bacteria isolated from the marine brown algae Clodostephus spongiosus.</title>
        <authorList>
            <person name="Lorente B."/>
            <person name="Cabral C."/>
            <person name="Frias J."/>
            <person name="Faria J."/>
            <person name="Toubarro D."/>
        </authorList>
    </citation>
    <scope>NUCLEOTIDE SEQUENCE [LARGE SCALE GENOMIC DNA]</scope>
    <source>
        <strain evidence="3">ZMCS4</strain>
    </source>
</reference>
<dbReference type="PANTHER" id="PTHR30383:SF29">
    <property type="entry name" value="SGNH HYDROLASE-TYPE ESTERASE DOMAIN-CONTAINING PROTEIN"/>
    <property type="match status" value="1"/>
</dbReference>
<dbReference type="InterPro" id="IPR051532">
    <property type="entry name" value="Ester_Hydrolysis_Enzymes"/>
</dbReference>
<dbReference type="RefSeq" id="WP_329773957.1">
    <property type="nucleotide sequence ID" value="NZ_JAYDYW010000002.1"/>
</dbReference>
<dbReference type="InterPro" id="IPR036514">
    <property type="entry name" value="SGNH_hydro_sf"/>
</dbReference>
<comment type="caution">
    <text evidence="2">The sequence shown here is derived from an EMBL/GenBank/DDBJ whole genome shotgun (WGS) entry which is preliminary data.</text>
</comment>
<dbReference type="SUPFAM" id="SSF52266">
    <property type="entry name" value="SGNH hydrolase"/>
    <property type="match status" value="1"/>
</dbReference>
<protein>
    <submittedName>
        <fullName evidence="2">GDSL-type esterase/lipase family protein</fullName>
    </submittedName>
</protein>
<evidence type="ECO:0000313" key="2">
    <source>
        <dbReference type="EMBL" id="MEE1672554.1"/>
    </source>
</evidence>
<dbReference type="PANTHER" id="PTHR30383">
    <property type="entry name" value="THIOESTERASE 1/PROTEASE 1/LYSOPHOSPHOLIPASE L1"/>
    <property type="match status" value="1"/>
</dbReference>
<accession>A0ABU7FZQ6</accession>
<evidence type="ECO:0000313" key="3">
    <source>
        <dbReference type="Proteomes" id="UP001310248"/>
    </source>
</evidence>
<proteinExistence type="predicted"/>
<gene>
    <name evidence="2" type="ORF">SNR37_001883</name>
</gene>
<organism evidence="2 3">
    <name type="scientific">Agarivorans aestuarii</name>
    <dbReference type="NCBI Taxonomy" id="1563703"/>
    <lineage>
        <taxon>Bacteria</taxon>
        <taxon>Pseudomonadati</taxon>
        <taxon>Pseudomonadota</taxon>
        <taxon>Gammaproteobacteria</taxon>
        <taxon>Alteromonadales</taxon>
        <taxon>Alteromonadaceae</taxon>
        <taxon>Agarivorans</taxon>
    </lineage>
</organism>
<dbReference type="Pfam" id="PF13472">
    <property type="entry name" value="Lipase_GDSL_2"/>
    <property type="match status" value="1"/>
</dbReference>
<name>A0ABU7FZQ6_9ALTE</name>
<evidence type="ECO:0000259" key="1">
    <source>
        <dbReference type="Pfam" id="PF13472"/>
    </source>
</evidence>
<sequence>MAINKVLCFGDSNTWGYSPTTGQRMPANSRWPVIMGSLLGETYQIIEAGQPGRTTYPNSPDFGLSRGIEALLQDTNKHQPDCLVLMLGTNDLYPDFQLTAEQISDNLERMIIELGQHCVNQGITSPKVLLLAPPAIDETGPFGQHFKGSQAKSQQLAGFLETKAIRLNCAFFDVNSIIKVNQQDGVHLSPEQHKQLAEALAVKLAFICQ</sequence>
<feature type="domain" description="SGNH hydrolase-type esterase" evidence="1">
    <location>
        <begin position="8"/>
        <end position="194"/>
    </location>
</feature>